<dbReference type="GO" id="GO:0005634">
    <property type="term" value="C:nucleus"/>
    <property type="evidence" value="ECO:0007669"/>
    <property type="project" value="UniProtKB-SubCell"/>
</dbReference>
<comment type="subcellular location">
    <subcellularLocation>
        <location evidence="1">Nucleus</location>
    </subcellularLocation>
</comment>
<dbReference type="AlphaFoldDB" id="A0A1I8M7H7"/>
<protein>
    <submittedName>
        <fullName evidence="9">Transcriptional adapter 1-like</fullName>
    </submittedName>
</protein>
<evidence type="ECO:0000256" key="4">
    <source>
        <dbReference type="ARBA" id="ARBA00023163"/>
    </source>
</evidence>
<comment type="similarity">
    <text evidence="2">Belongs to the TADA1 family.</text>
</comment>
<dbReference type="GO" id="GO:0003713">
    <property type="term" value="F:transcription coactivator activity"/>
    <property type="evidence" value="ECO:0007669"/>
    <property type="project" value="TreeGrafter"/>
</dbReference>
<keyword evidence="3" id="KW-0805">Transcription regulation</keyword>
<keyword evidence="4" id="KW-0804">Transcription</keyword>
<accession>A0A1I8M7H7</accession>
<dbReference type="RefSeq" id="XP_005192142.2">
    <property type="nucleotide sequence ID" value="XM_005192085.4"/>
</dbReference>
<dbReference type="PANTHER" id="PTHR21277">
    <property type="entry name" value="TRANSCRIPTIONAL ADAPTER 1"/>
    <property type="match status" value="1"/>
</dbReference>
<keyword evidence="5" id="KW-0539">Nucleus</keyword>
<dbReference type="InterPro" id="IPR024738">
    <property type="entry name" value="Hfi1/Tada1"/>
</dbReference>
<dbReference type="RefSeq" id="XP_058978964.1">
    <property type="nucleotide sequence ID" value="XM_059122981.1"/>
</dbReference>
<evidence type="ECO:0000256" key="2">
    <source>
        <dbReference type="ARBA" id="ARBA00010314"/>
    </source>
</evidence>
<proteinExistence type="inferred from homology"/>
<dbReference type="PANTHER" id="PTHR21277:SF5">
    <property type="entry name" value="TRANSCRIPTIONAL ADAPTER 1"/>
    <property type="match status" value="1"/>
</dbReference>
<keyword evidence="8" id="KW-1185">Reference proteome</keyword>
<dbReference type="Pfam" id="PF12767">
    <property type="entry name" value="SAGA-Tad1"/>
    <property type="match status" value="1"/>
</dbReference>
<evidence type="ECO:0000313" key="8">
    <source>
        <dbReference type="Proteomes" id="UP001652621"/>
    </source>
</evidence>
<evidence type="ECO:0000256" key="5">
    <source>
        <dbReference type="ARBA" id="ARBA00023242"/>
    </source>
</evidence>
<gene>
    <name evidence="7" type="primary">101892763</name>
    <name evidence="9" type="synonym">LOC131802617</name>
</gene>
<feature type="region of interest" description="Disordered" evidence="6">
    <location>
        <begin position="97"/>
        <end position="118"/>
    </location>
</feature>
<name>A0A1I8M7H7_MUSDO</name>
<dbReference type="VEuPathDB" id="VectorBase:MDOMA2_007760"/>
<dbReference type="VEuPathDB" id="VectorBase:MDOA002050"/>
<sequence length="323" mass="36475">MAQSSDKVVTAKNALMSALGENASKYLGNMKMWFRHKWSKEQFDYESRKFLTPEKMHLHNQFLIAILNKIDAFQMPQQTSPYGGVSSVYGLNSSAGLPGSSGSTSSNKKGKRKKSSRITSDRVTFEPYDFIDFIMEDTIKIIRPAVGTEANVQILPTQRYCVQELFLPDTGFILGRFLIGAWESGLVNVEDSVAEYVAMAVQVLLKNLISAIIMKKEHYKVTGEGSFFFDVGAPLKDPSLRNTVTRQKLDDGPLELDKEITSPNFMRRTNDDVTFLSACEELYHKSSKKITLKDCQRAFNDHNLIPSHSVYAINMEKLTQMMH</sequence>
<evidence type="ECO:0000256" key="6">
    <source>
        <dbReference type="SAM" id="MobiDB-lite"/>
    </source>
</evidence>
<dbReference type="Proteomes" id="UP001652621">
    <property type="component" value="Unplaced"/>
</dbReference>
<dbReference type="eggNOG" id="ENOG502QRMT">
    <property type="taxonomic scope" value="Eukaryota"/>
</dbReference>
<dbReference type="EnsemblMetazoa" id="MDOA002050-RA">
    <property type="protein sequence ID" value="MDOA002050-PA"/>
    <property type="gene ID" value="MDOA002050"/>
</dbReference>
<evidence type="ECO:0000313" key="7">
    <source>
        <dbReference type="EnsemblMetazoa" id="MDOA002050-PA"/>
    </source>
</evidence>
<dbReference type="OrthoDB" id="10264870at2759"/>
<reference evidence="7" key="1">
    <citation type="submission" date="2020-05" db="UniProtKB">
        <authorList>
            <consortium name="EnsemblMetazoa"/>
        </authorList>
    </citation>
    <scope>IDENTIFICATION</scope>
    <source>
        <strain evidence="7">Aabys</strain>
    </source>
</reference>
<evidence type="ECO:0000256" key="3">
    <source>
        <dbReference type="ARBA" id="ARBA00023015"/>
    </source>
</evidence>
<reference evidence="9" key="2">
    <citation type="submission" date="2025-05" db="UniProtKB">
        <authorList>
            <consortium name="RefSeq"/>
        </authorList>
    </citation>
    <scope>IDENTIFICATION</scope>
    <source>
        <strain evidence="9">Aabys</strain>
        <tissue evidence="9">Whole body</tissue>
    </source>
</reference>
<evidence type="ECO:0000256" key="1">
    <source>
        <dbReference type="ARBA" id="ARBA00004123"/>
    </source>
</evidence>
<feature type="compositionally biased region" description="Low complexity" evidence="6">
    <location>
        <begin position="97"/>
        <end position="107"/>
    </location>
</feature>
<evidence type="ECO:0000313" key="9">
    <source>
        <dbReference type="RefSeq" id="XP_058978964.1"/>
    </source>
</evidence>
<dbReference type="GO" id="GO:0006357">
    <property type="term" value="P:regulation of transcription by RNA polymerase II"/>
    <property type="evidence" value="ECO:0007669"/>
    <property type="project" value="TreeGrafter"/>
</dbReference>
<dbReference type="STRING" id="7370.A0A1I8M7H7"/>
<dbReference type="GO" id="GO:0000124">
    <property type="term" value="C:SAGA complex"/>
    <property type="evidence" value="ECO:0007669"/>
    <property type="project" value="TreeGrafter"/>
</dbReference>
<organism evidence="7">
    <name type="scientific">Musca domestica</name>
    <name type="common">House fly</name>
    <dbReference type="NCBI Taxonomy" id="7370"/>
    <lineage>
        <taxon>Eukaryota</taxon>
        <taxon>Metazoa</taxon>
        <taxon>Ecdysozoa</taxon>
        <taxon>Arthropoda</taxon>
        <taxon>Hexapoda</taxon>
        <taxon>Insecta</taxon>
        <taxon>Pterygota</taxon>
        <taxon>Neoptera</taxon>
        <taxon>Endopterygota</taxon>
        <taxon>Diptera</taxon>
        <taxon>Brachycera</taxon>
        <taxon>Muscomorpha</taxon>
        <taxon>Muscoidea</taxon>
        <taxon>Muscidae</taxon>
        <taxon>Musca</taxon>
    </lineage>
</organism>
<dbReference type="CDD" id="cd22934">
    <property type="entry name" value="HFD_TADA1"/>
    <property type="match status" value="1"/>
</dbReference>
<dbReference type="KEGG" id="mde:101892763"/>